<dbReference type="InterPro" id="IPR025665">
    <property type="entry name" value="Beta-barrel_OMP_2"/>
</dbReference>
<evidence type="ECO:0000259" key="2">
    <source>
        <dbReference type="Pfam" id="PF13568"/>
    </source>
</evidence>
<dbReference type="EMBL" id="LRPC01000032">
    <property type="protein sequence ID" value="KYG71490.1"/>
    <property type="molecule type" value="Genomic_DNA"/>
</dbReference>
<sequence length="232" mass="25677">MKKFAFAVVALVLLGNIAKAQRPDLPGALIIDLGVNTWSSAPDNIALNNFQSKTVNITYFYDLPLGNSKFTFTPGIGLGLEKFSFEDNYTLSSEINNGALEVTAEQLSQPDVFEYGKSKLGANYLDIPLEFRFYSRKNQYSRGFRAAIGGKVGVLYSSFTKFKYEDSLGDNHMVKNRANYGLNRFRYGVQARVGFGGFSLFGYYELSDKFETPPAGGEDTNNLTFGIALTGF</sequence>
<accession>A0A150WYC1</accession>
<evidence type="ECO:0000313" key="4">
    <source>
        <dbReference type="Proteomes" id="UP000075606"/>
    </source>
</evidence>
<feature type="domain" description="Outer membrane protein beta-barrel" evidence="2">
    <location>
        <begin position="36"/>
        <end position="201"/>
    </location>
</feature>
<evidence type="ECO:0000313" key="3">
    <source>
        <dbReference type="EMBL" id="KYG71490.1"/>
    </source>
</evidence>
<proteinExistence type="predicted"/>
<organism evidence="3 4">
    <name type="scientific">Roseivirga spongicola</name>
    <dbReference type="NCBI Taxonomy" id="333140"/>
    <lineage>
        <taxon>Bacteria</taxon>
        <taxon>Pseudomonadati</taxon>
        <taxon>Bacteroidota</taxon>
        <taxon>Cytophagia</taxon>
        <taxon>Cytophagales</taxon>
        <taxon>Roseivirgaceae</taxon>
        <taxon>Roseivirga</taxon>
    </lineage>
</organism>
<feature type="chain" id="PRO_5007573893" description="Outer membrane protein beta-barrel domain-containing protein" evidence="1">
    <location>
        <begin position="21"/>
        <end position="232"/>
    </location>
</feature>
<evidence type="ECO:0000256" key="1">
    <source>
        <dbReference type="SAM" id="SignalP"/>
    </source>
</evidence>
<keyword evidence="1" id="KW-0732">Signal</keyword>
<gene>
    <name evidence="3" type="ORF">AWW68_18260</name>
</gene>
<protein>
    <recommendedName>
        <fullName evidence="2">Outer membrane protein beta-barrel domain-containing protein</fullName>
    </recommendedName>
</protein>
<dbReference type="Proteomes" id="UP000075606">
    <property type="component" value="Unassembled WGS sequence"/>
</dbReference>
<feature type="signal peptide" evidence="1">
    <location>
        <begin position="1"/>
        <end position="20"/>
    </location>
</feature>
<dbReference type="OrthoDB" id="959017at2"/>
<comment type="caution">
    <text evidence="3">The sequence shown here is derived from an EMBL/GenBank/DDBJ whole genome shotgun (WGS) entry which is preliminary data.</text>
</comment>
<dbReference type="Pfam" id="PF13568">
    <property type="entry name" value="OMP_b-brl_2"/>
    <property type="match status" value="1"/>
</dbReference>
<name>A0A150WYC1_9BACT</name>
<keyword evidence="4" id="KW-1185">Reference proteome</keyword>
<dbReference type="AlphaFoldDB" id="A0A150WYC1"/>
<reference evidence="3 4" key="1">
    <citation type="submission" date="2016-01" db="EMBL/GenBank/DDBJ databases">
        <title>Genome sequencing of Roseivirga spongicola UST030701-084.</title>
        <authorList>
            <person name="Selvaratnam C."/>
            <person name="Thevarajoo S."/>
            <person name="Goh K.M."/>
            <person name="Ee R."/>
            <person name="Chan K.-G."/>
            <person name="Chong C.S."/>
        </authorList>
    </citation>
    <scope>NUCLEOTIDE SEQUENCE [LARGE SCALE GENOMIC DNA]</scope>
    <source>
        <strain evidence="3 4">UST030701-084</strain>
    </source>
</reference>
<dbReference type="RefSeq" id="WP_068225107.1">
    <property type="nucleotide sequence ID" value="NZ_CP139724.1"/>
</dbReference>
<dbReference type="STRING" id="333140.AWW68_18260"/>